<feature type="compositionally biased region" description="Polar residues" evidence="1">
    <location>
        <begin position="143"/>
        <end position="152"/>
    </location>
</feature>
<comment type="caution">
    <text evidence="2">The sequence shown here is derived from an EMBL/GenBank/DDBJ whole genome shotgun (WGS) entry which is preliminary data.</text>
</comment>
<organism evidence="2 3">
    <name type="scientific">Mizuhopecten yessoensis</name>
    <name type="common">Japanese scallop</name>
    <name type="synonym">Patinopecten yessoensis</name>
    <dbReference type="NCBI Taxonomy" id="6573"/>
    <lineage>
        <taxon>Eukaryota</taxon>
        <taxon>Metazoa</taxon>
        <taxon>Spiralia</taxon>
        <taxon>Lophotrochozoa</taxon>
        <taxon>Mollusca</taxon>
        <taxon>Bivalvia</taxon>
        <taxon>Autobranchia</taxon>
        <taxon>Pteriomorphia</taxon>
        <taxon>Pectinida</taxon>
        <taxon>Pectinoidea</taxon>
        <taxon>Pectinidae</taxon>
        <taxon>Mizuhopecten</taxon>
    </lineage>
</organism>
<feature type="compositionally biased region" description="Polar residues" evidence="1">
    <location>
        <begin position="69"/>
        <end position="79"/>
    </location>
</feature>
<sequence>MMGDYVSHVGDDDTDIDADDSSNIWDISNITINDSPDEDIVNVIPKARTTFTGRSYAGEELQKMLGNDGNLNTHTSGSVQDARETENPRHPGLPVAPILKYYEIIGPPWISAERHNLHDDQIPDKEICESGIVTSTEVEQIQQNEATPQLSRISHHTSEKTLASLPELDQTPEGNDLSRAPITSTPIMDKSDTLPMFVGIRLLGMSME</sequence>
<evidence type="ECO:0000313" key="2">
    <source>
        <dbReference type="EMBL" id="OWF50894.1"/>
    </source>
</evidence>
<evidence type="ECO:0000256" key="1">
    <source>
        <dbReference type="SAM" id="MobiDB-lite"/>
    </source>
</evidence>
<feature type="region of interest" description="Disordered" evidence="1">
    <location>
        <begin position="65"/>
        <end position="91"/>
    </location>
</feature>
<dbReference type="OrthoDB" id="10468498at2759"/>
<dbReference type="AlphaFoldDB" id="A0A210QQA2"/>
<gene>
    <name evidence="2" type="ORF">KP79_PYT00797</name>
</gene>
<keyword evidence="3" id="KW-1185">Reference proteome</keyword>
<proteinExistence type="predicted"/>
<dbReference type="EMBL" id="NEDP02002419">
    <property type="protein sequence ID" value="OWF50894.1"/>
    <property type="molecule type" value="Genomic_DNA"/>
</dbReference>
<name>A0A210QQA2_MIZYE</name>
<accession>A0A210QQA2</accession>
<reference evidence="2 3" key="1">
    <citation type="journal article" date="2017" name="Nat. Ecol. Evol.">
        <title>Scallop genome provides insights into evolution of bilaterian karyotype and development.</title>
        <authorList>
            <person name="Wang S."/>
            <person name="Zhang J."/>
            <person name="Jiao W."/>
            <person name="Li J."/>
            <person name="Xun X."/>
            <person name="Sun Y."/>
            <person name="Guo X."/>
            <person name="Huan P."/>
            <person name="Dong B."/>
            <person name="Zhang L."/>
            <person name="Hu X."/>
            <person name="Sun X."/>
            <person name="Wang J."/>
            <person name="Zhao C."/>
            <person name="Wang Y."/>
            <person name="Wang D."/>
            <person name="Huang X."/>
            <person name="Wang R."/>
            <person name="Lv J."/>
            <person name="Li Y."/>
            <person name="Zhang Z."/>
            <person name="Liu B."/>
            <person name="Lu W."/>
            <person name="Hui Y."/>
            <person name="Liang J."/>
            <person name="Zhou Z."/>
            <person name="Hou R."/>
            <person name="Li X."/>
            <person name="Liu Y."/>
            <person name="Li H."/>
            <person name="Ning X."/>
            <person name="Lin Y."/>
            <person name="Zhao L."/>
            <person name="Xing Q."/>
            <person name="Dou J."/>
            <person name="Li Y."/>
            <person name="Mao J."/>
            <person name="Guo H."/>
            <person name="Dou H."/>
            <person name="Li T."/>
            <person name="Mu C."/>
            <person name="Jiang W."/>
            <person name="Fu Q."/>
            <person name="Fu X."/>
            <person name="Miao Y."/>
            <person name="Liu J."/>
            <person name="Yu Q."/>
            <person name="Li R."/>
            <person name="Liao H."/>
            <person name="Li X."/>
            <person name="Kong Y."/>
            <person name="Jiang Z."/>
            <person name="Chourrout D."/>
            <person name="Li R."/>
            <person name="Bao Z."/>
        </authorList>
    </citation>
    <scope>NUCLEOTIDE SEQUENCE [LARGE SCALE GENOMIC DNA]</scope>
    <source>
        <strain evidence="2 3">PY_sf001</strain>
    </source>
</reference>
<dbReference type="Proteomes" id="UP000242188">
    <property type="component" value="Unassembled WGS sequence"/>
</dbReference>
<protein>
    <submittedName>
        <fullName evidence="2">Uncharacterized protein</fullName>
    </submittedName>
</protein>
<evidence type="ECO:0000313" key="3">
    <source>
        <dbReference type="Proteomes" id="UP000242188"/>
    </source>
</evidence>
<feature type="region of interest" description="Disordered" evidence="1">
    <location>
        <begin position="143"/>
        <end position="188"/>
    </location>
</feature>